<evidence type="ECO:0000313" key="6">
    <source>
        <dbReference type="EMBL" id="KAJ7307169.1"/>
    </source>
</evidence>
<feature type="signal peptide" evidence="5">
    <location>
        <begin position="1"/>
        <end position="22"/>
    </location>
</feature>
<proteinExistence type="predicted"/>
<dbReference type="PANTHER" id="PTHR12080">
    <property type="entry name" value="SIGNALING LYMPHOCYTIC ACTIVATION MOLECULE"/>
    <property type="match status" value="1"/>
</dbReference>
<evidence type="ECO:0000256" key="5">
    <source>
        <dbReference type="SAM" id="SignalP"/>
    </source>
</evidence>
<comment type="subcellular location">
    <subcellularLocation>
        <location evidence="1">Membrane</location>
    </subcellularLocation>
</comment>
<gene>
    <name evidence="6" type="ORF">JRQ81_009155</name>
</gene>
<dbReference type="OrthoDB" id="9427418at2759"/>
<protein>
    <submittedName>
        <fullName evidence="6">Uncharacterized protein</fullName>
    </submittedName>
</protein>
<keyword evidence="4" id="KW-0325">Glycoprotein</keyword>
<accession>A0A9Q0X9E1</accession>
<dbReference type="AlphaFoldDB" id="A0A9Q0X9E1"/>
<dbReference type="Gene3D" id="2.60.40.10">
    <property type="entry name" value="Immunoglobulins"/>
    <property type="match status" value="2"/>
</dbReference>
<keyword evidence="7" id="KW-1185">Reference proteome</keyword>
<dbReference type="PANTHER" id="PTHR12080:SF18">
    <property type="entry name" value="SLAM FAMILY MEMBER 9"/>
    <property type="match status" value="1"/>
</dbReference>
<dbReference type="InterPro" id="IPR013783">
    <property type="entry name" value="Ig-like_fold"/>
</dbReference>
<organism evidence="6 7">
    <name type="scientific">Phrynocephalus forsythii</name>
    <dbReference type="NCBI Taxonomy" id="171643"/>
    <lineage>
        <taxon>Eukaryota</taxon>
        <taxon>Metazoa</taxon>
        <taxon>Chordata</taxon>
        <taxon>Craniata</taxon>
        <taxon>Vertebrata</taxon>
        <taxon>Euteleostomi</taxon>
        <taxon>Lepidosauria</taxon>
        <taxon>Squamata</taxon>
        <taxon>Bifurcata</taxon>
        <taxon>Unidentata</taxon>
        <taxon>Episquamata</taxon>
        <taxon>Toxicofera</taxon>
        <taxon>Iguania</taxon>
        <taxon>Acrodonta</taxon>
        <taxon>Agamidae</taxon>
        <taxon>Agaminae</taxon>
        <taxon>Phrynocephalus</taxon>
    </lineage>
</organism>
<evidence type="ECO:0000256" key="2">
    <source>
        <dbReference type="ARBA" id="ARBA00022729"/>
    </source>
</evidence>
<comment type="caution">
    <text evidence="6">The sequence shown here is derived from an EMBL/GenBank/DDBJ whole genome shotgun (WGS) entry which is preliminary data.</text>
</comment>
<dbReference type="GO" id="GO:0016020">
    <property type="term" value="C:membrane"/>
    <property type="evidence" value="ECO:0007669"/>
    <property type="project" value="UniProtKB-SubCell"/>
</dbReference>
<evidence type="ECO:0000313" key="7">
    <source>
        <dbReference type="Proteomes" id="UP001142489"/>
    </source>
</evidence>
<dbReference type="EMBL" id="JAPFRF010000019">
    <property type="protein sequence ID" value="KAJ7307169.1"/>
    <property type="molecule type" value="Genomic_DNA"/>
</dbReference>
<feature type="chain" id="PRO_5040157768" evidence="5">
    <location>
        <begin position="23"/>
        <end position="241"/>
    </location>
</feature>
<sequence>MEPYHLPVTFFLALFTCQAARTVDPSTDLSCQLGSSVDLAMGLPKGADFTAIILHSVNRRKGVALWQAGHPVQVLNTHYSKRVTLTEDTRAFRIHHLGLEDTGTYNVYMQSPGSPTDVVLKAYTVFVFNVTATPAQLSNGSCSLDYLCEVGWPGVKYSWKNATSGDTVAQGDFLHLVLHPKGSKDQYTCMAQASSSRGSWDVTPYEHCHSMSGAAGYLKPALPRGSCLLSAALVVLVVVLS</sequence>
<keyword evidence="2 5" id="KW-0732">Signal</keyword>
<dbReference type="Proteomes" id="UP001142489">
    <property type="component" value="Unassembled WGS sequence"/>
</dbReference>
<evidence type="ECO:0000256" key="1">
    <source>
        <dbReference type="ARBA" id="ARBA00004370"/>
    </source>
</evidence>
<reference evidence="6" key="1">
    <citation type="journal article" date="2023" name="DNA Res.">
        <title>Chromosome-level genome assembly of Phrynocephalus forsythii using third-generation DNA sequencing and Hi-C analysis.</title>
        <authorList>
            <person name="Qi Y."/>
            <person name="Zhao W."/>
            <person name="Zhao Y."/>
            <person name="Niu C."/>
            <person name="Cao S."/>
            <person name="Zhang Y."/>
        </authorList>
    </citation>
    <scope>NUCLEOTIDE SEQUENCE</scope>
    <source>
        <tissue evidence="6">Muscle</tissue>
    </source>
</reference>
<dbReference type="InterPro" id="IPR015631">
    <property type="entry name" value="CD2/SLAM_rcpt"/>
</dbReference>
<keyword evidence="3" id="KW-0472">Membrane</keyword>
<name>A0A9Q0X9E1_9SAUR</name>
<evidence type="ECO:0000256" key="4">
    <source>
        <dbReference type="ARBA" id="ARBA00023180"/>
    </source>
</evidence>
<evidence type="ECO:0000256" key="3">
    <source>
        <dbReference type="ARBA" id="ARBA00023136"/>
    </source>
</evidence>